<dbReference type="VEuPathDB" id="FungiDB:ATEG_01873"/>
<evidence type="ECO:0000313" key="3">
    <source>
        <dbReference type="EMBL" id="EAU38630.1"/>
    </source>
</evidence>
<feature type="region of interest" description="Disordered" evidence="1">
    <location>
        <begin position="40"/>
        <end position="65"/>
    </location>
</feature>
<feature type="chain" id="PRO_5004170681" evidence="2">
    <location>
        <begin position="21"/>
        <end position="137"/>
    </location>
</feature>
<accession>Q0CWR1</accession>
<dbReference type="HOGENOM" id="CLU_2096339_0_0_1"/>
<keyword evidence="2" id="KW-0732">Signal</keyword>
<dbReference type="OMA" id="PGFMAAG"/>
<feature type="compositionally biased region" description="Low complexity" evidence="1">
    <location>
        <begin position="40"/>
        <end position="51"/>
    </location>
</feature>
<dbReference type="GeneID" id="4316249"/>
<evidence type="ECO:0000256" key="1">
    <source>
        <dbReference type="SAM" id="MobiDB-lite"/>
    </source>
</evidence>
<evidence type="ECO:0000313" key="4">
    <source>
        <dbReference type="Proteomes" id="UP000007963"/>
    </source>
</evidence>
<name>Q0CWR1_ASPTN</name>
<organism evidence="3 4">
    <name type="scientific">Aspergillus terreus (strain NIH 2624 / FGSC A1156)</name>
    <dbReference type="NCBI Taxonomy" id="341663"/>
    <lineage>
        <taxon>Eukaryota</taxon>
        <taxon>Fungi</taxon>
        <taxon>Dikarya</taxon>
        <taxon>Ascomycota</taxon>
        <taxon>Pezizomycotina</taxon>
        <taxon>Eurotiomycetes</taxon>
        <taxon>Eurotiomycetidae</taxon>
        <taxon>Eurotiales</taxon>
        <taxon>Aspergillaceae</taxon>
        <taxon>Aspergillus</taxon>
        <taxon>Aspergillus subgen. Circumdati</taxon>
    </lineage>
</organism>
<dbReference type="Proteomes" id="UP000007963">
    <property type="component" value="Unassembled WGS sequence"/>
</dbReference>
<dbReference type="RefSeq" id="XP_001209238.1">
    <property type="nucleotide sequence ID" value="XM_001209238.1"/>
</dbReference>
<dbReference type="AlphaFoldDB" id="Q0CWR1"/>
<protein>
    <submittedName>
        <fullName evidence="3">Uncharacterized protein</fullName>
    </submittedName>
</protein>
<proteinExistence type="predicted"/>
<evidence type="ECO:0000256" key="2">
    <source>
        <dbReference type="SAM" id="SignalP"/>
    </source>
</evidence>
<gene>
    <name evidence="3" type="ORF">ATEG_01873</name>
</gene>
<feature type="signal peptide" evidence="2">
    <location>
        <begin position="1"/>
        <end position="20"/>
    </location>
</feature>
<sequence length="137" mass="13596">MLFNKALLIASAALAPFALAAEAPTSTLTVQIVSVPSTTATPSTTAVSVPSFTPPPTPTPSSSSLIRVPTSSAIPSVSSAVAPAATPAFTGAAPALKMQGAVPAGLLAAAADLFLSFPIVSYQMFEGSLALAVSYIY</sequence>
<reference evidence="4" key="1">
    <citation type="submission" date="2005-09" db="EMBL/GenBank/DDBJ databases">
        <title>Annotation of the Aspergillus terreus NIH2624 genome.</title>
        <authorList>
            <person name="Birren B.W."/>
            <person name="Lander E.S."/>
            <person name="Galagan J.E."/>
            <person name="Nusbaum C."/>
            <person name="Devon K."/>
            <person name="Henn M."/>
            <person name="Ma L.-J."/>
            <person name="Jaffe D.B."/>
            <person name="Butler J."/>
            <person name="Alvarez P."/>
            <person name="Gnerre S."/>
            <person name="Grabherr M."/>
            <person name="Kleber M."/>
            <person name="Mauceli E.W."/>
            <person name="Brockman W."/>
            <person name="Rounsley S."/>
            <person name="Young S.K."/>
            <person name="LaButti K."/>
            <person name="Pushparaj V."/>
            <person name="DeCaprio D."/>
            <person name="Crawford M."/>
            <person name="Koehrsen M."/>
            <person name="Engels R."/>
            <person name="Montgomery P."/>
            <person name="Pearson M."/>
            <person name="Howarth C."/>
            <person name="Larson L."/>
            <person name="Luoma S."/>
            <person name="White J."/>
            <person name="Alvarado L."/>
            <person name="Kodira C.D."/>
            <person name="Zeng Q."/>
            <person name="Oleary S."/>
            <person name="Yandava C."/>
            <person name="Denning D.W."/>
            <person name="Nierman W.C."/>
            <person name="Milne T."/>
            <person name="Madden K."/>
        </authorList>
    </citation>
    <scope>NUCLEOTIDE SEQUENCE [LARGE SCALE GENOMIC DNA]</scope>
    <source>
        <strain evidence="4">NIH 2624 / FGSC A1156</strain>
    </source>
</reference>
<dbReference type="EMBL" id="CH476595">
    <property type="protein sequence ID" value="EAU38630.1"/>
    <property type="molecule type" value="Genomic_DNA"/>
</dbReference>